<comment type="similarity">
    <text evidence="1">Belongs to the glycosyl hydrolase 3 family.</text>
</comment>
<dbReference type="PANTHER" id="PTHR42721">
    <property type="entry name" value="SUGAR HYDROLASE-RELATED"/>
    <property type="match status" value="1"/>
</dbReference>
<evidence type="ECO:0000313" key="2">
    <source>
        <dbReference type="EnsemblPlants" id="AET6Gv20750100.12"/>
    </source>
</evidence>
<reference evidence="2" key="4">
    <citation type="submission" date="2019-03" db="UniProtKB">
        <authorList>
            <consortium name="EnsemblPlants"/>
        </authorList>
    </citation>
    <scope>IDENTIFICATION</scope>
</reference>
<protein>
    <submittedName>
        <fullName evidence="2">Uncharacterized protein</fullName>
    </submittedName>
</protein>
<dbReference type="AlphaFoldDB" id="A0A453PJ74"/>
<dbReference type="GO" id="GO:0009505">
    <property type="term" value="C:plant-type cell wall"/>
    <property type="evidence" value="ECO:0007669"/>
    <property type="project" value="TreeGrafter"/>
</dbReference>
<evidence type="ECO:0000256" key="1">
    <source>
        <dbReference type="ARBA" id="ARBA00005336"/>
    </source>
</evidence>
<reference evidence="2" key="5">
    <citation type="journal article" date="2021" name="G3 (Bethesda)">
        <title>Aegilops tauschii genome assembly Aet v5.0 features greater sequence contiguity and improved annotation.</title>
        <authorList>
            <person name="Wang L."/>
            <person name="Zhu T."/>
            <person name="Rodriguez J.C."/>
            <person name="Deal K.R."/>
            <person name="Dubcovsky J."/>
            <person name="McGuire P.E."/>
            <person name="Lux T."/>
            <person name="Spannagl M."/>
            <person name="Mayer K.F.X."/>
            <person name="Baldrich P."/>
            <person name="Meyers B.C."/>
            <person name="Huo N."/>
            <person name="Gu Y.Q."/>
            <person name="Zhou H."/>
            <person name="Devos K.M."/>
            <person name="Bennetzen J.L."/>
            <person name="Unver T."/>
            <person name="Budak H."/>
            <person name="Gulick P.J."/>
            <person name="Galiba G."/>
            <person name="Kalapos B."/>
            <person name="Nelson D.R."/>
            <person name="Li P."/>
            <person name="You F.M."/>
            <person name="Luo M.C."/>
            <person name="Dvorak J."/>
        </authorList>
    </citation>
    <scope>NUCLEOTIDE SEQUENCE [LARGE SCALE GENOMIC DNA]</scope>
    <source>
        <strain evidence="2">cv. AL8/78</strain>
    </source>
</reference>
<evidence type="ECO:0000313" key="3">
    <source>
        <dbReference type="Proteomes" id="UP000015105"/>
    </source>
</evidence>
<dbReference type="PANTHER" id="PTHR42721:SF3">
    <property type="entry name" value="BETA-D-XYLOSIDASE 5-RELATED"/>
    <property type="match status" value="1"/>
</dbReference>
<keyword evidence="3" id="KW-1185">Reference proteome</keyword>
<reference evidence="3" key="1">
    <citation type="journal article" date="2014" name="Science">
        <title>Ancient hybridizations among the ancestral genomes of bread wheat.</title>
        <authorList>
            <consortium name="International Wheat Genome Sequencing Consortium,"/>
            <person name="Marcussen T."/>
            <person name="Sandve S.R."/>
            <person name="Heier L."/>
            <person name="Spannagl M."/>
            <person name="Pfeifer M."/>
            <person name="Jakobsen K.S."/>
            <person name="Wulff B.B."/>
            <person name="Steuernagel B."/>
            <person name="Mayer K.F."/>
            <person name="Olsen O.A."/>
        </authorList>
    </citation>
    <scope>NUCLEOTIDE SEQUENCE [LARGE SCALE GENOMIC DNA]</scope>
    <source>
        <strain evidence="3">cv. AL8/78</strain>
    </source>
</reference>
<dbReference type="InterPro" id="IPR036962">
    <property type="entry name" value="Glyco_hydro_3_N_sf"/>
</dbReference>
<proteinExistence type="inferred from homology"/>
<reference evidence="2" key="3">
    <citation type="journal article" date="2017" name="Nature">
        <title>Genome sequence of the progenitor of the wheat D genome Aegilops tauschii.</title>
        <authorList>
            <person name="Luo M.C."/>
            <person name="Gu Y.Q."/>
            <person name="Puiu D."/>
            <person name="Wang H."/>
            <person name="Twardziok S.O."/>
            <person name="Deal K.R."/>
            <person name="Huo N."/>
            <person name="Zhu T."/>
            <person name="Wang L."/>
            <person name="Wang Y."/>
            <person name="McGuire P.E."/>
            <person name="Liu S."/>
            <person name="Long H."/>
            <person name="Ramasamy R.K."/>
            <person name="Rodriguez J.C."/>
            <person name="Van S.L."/>
            <person name="Yuan L."/>
            <person name="Wang Z."/>
            <person name="Xia Z."/>
            <person name="Xiao L."/>
            <person name="Anderson O.D."/>
            <person name="Ouyang S."/>
            <person name="Liang Y."/>
            <person name="Zimin A.V."/>
            <person name="Pertea G."/>
            <person name="Qi P."/>
            <person name="Bennetzen J.L."/>
            <person name="Dai X."/>
            <person name="Dawson M.W."/>
            <person name="Muller H.G."/>
            <person name="Kugler K."/>
            <person name="Rivarola-Duarte L."/>
            <person name="Spannagl M."/>
            <person name="Mayer K.F.X."/>
            <person name="Lu F.H."/>
            <person name="Bevan M.W."/>
            <person name="Leroy P."/>
            <person name="Li P."/>
            <person name="You F.M."/>
            <person name="Sun Q."/>
            <person name="Liu Z."/>
            <person name="Lyons E."/>
            <person name="Wicker T."/>
            <person name="Salzberg S.L."/>
            <person name="Devos K.M."/>
            <person name="Dvorak J."/>
        </authorList>
    </citation>
    <scope>NUCLEOTIDE SEQUENCE [LARGE SCALE GENOMIC DNA]</scope>
    <source>
        <strain evidence="2">cv. AL8/78</strain>
    </source>
</reference>
<sequence>WSEALHGVAWSKGMHLDGPLRAATSFPQVILTAASFNPHLWYRIGQVCTHERRRLLPRHSAFEIVCRSFAPFDNDADDQRPGLRLRAFRPNLRSQARGIE</sequence>
<dbReference type="Gene3D" id="3.20.20.300">
    <property type="entry name" value="Glycoside hydrolase, family 3, N-terminal domain"/>
    <property type="match status" value="1"/>
</dbReference>
<organism evidence="2 3">
    <name type="scientific">Aegilops tauschii subsp. strangulata</name>
    <name type="common">Goatgrass</name>
    <dbReference type="NCBI Taxonomy" id="200361"/>
    <lineage>
        <taxon>Eukaryota</taxon>
        <taxon>Viridiplantae</taxon>
        <taxon>Streptophyta</taxon>
        <taxon>Embryophyta</taxon>
        <taxon>Tracheophyta</taxon>
        <taxon>Spermatophyta</taxon>
        <taxon>Magnoliopsida</taxon>
        <taxon>Liliopsida</taxon>
        <taxon>Poales</taxon>
        <taxon>Poaceae</taxon>
        <taxon>BOP clade</taxon>
        <taxon>Pooideae</taxon>
        <taxon>Triticodae</taxon>
        <taxon>Triticeae</taxon>
        <taxon>Triticinae</taxon>
        <taxon>Aegilops</taxon>
    </lineage>
</organism>
<dbReference type="InterPro" id="IPR044993">
    <property type="entry name" value="BXL"/>
</dbReference>
<reference evidence="3" key="2">
    <citation type="journal article" date="2017" name="Nat. Plants">
        <title>The Aegilops tauschii genome reveals multiple impacts of transposons.</title>
        <authorList>
            <person name="Zhao G."/>
            <person name="Zou C."/>
            <person name="Li K."/>
            <person name="Wang K."/>
            <person name="Li T."/>
            <person name="Gao L."/>
            <person name="Zhang X."/>
            <person name="Wang H."/>
            <person name="Yang Z."/>
            <person name="Liu X."/>
            <person name="Jiang W."/>
            <person name="Mao L."/>
            <person name="Kong X."/>
            <person name="Jiao Y."/>
            <person name="Jia J."/>
        </authorList>
    </citation>
    <scope>NUCLEOTIDE SEQUENCE [LARGE SCALE GENOMIC DNA]</scope>
    <source>
        <strain evidence="3">cv. AL8/78</strain>
    </source>
</reference>
<dbReference type="GO" id="GO:0045493">
    <property type="term" value="P:xylan catabolic process"/>
    <property type="evidence" value="ECO:0007669"/>
    <property type="project" value="InterPro"/>
</dbReference>
<dbReference type="Gramene" id="AET6Gv20750100.12">
    <property type="protein sequence ID" value="AET6Gv20750100.12"/>
    <property type="gene ID" value="AET6Gv20750100"/>
</dbReference>
<dbReference type="GO" id="GO:0009044">
    <property type="term" value="F:xylan 1,4-beta-xylosidase activity"/>
    <property type="evidence" value="ECO:0007669"/>
    <property type="project" value="InterPro"/>
</dbReference>
<dbReference type="EnsemblPlants" id="AET6Gv20750100.12">
    <property type="protein sequence ID" value="AET6Gv20750100.12"/>
    <property type="gene ID" value="AET6Gv20750100"/>
</dbReference>
<accession>A0A453PJ74</accession>
<dbReference type="GO" id="GO:0031222">
    <property type="term" value="P:arabinan catabolic process"/>
    <property type="evidence" value="ECO:0007669"/>
    <property type="project" value="TreeGrafter"/>
</dbReference>
<name>A0A453PJ74_AEGTS</name>
<dbReference type="GO" id="GO:0046556">
    <property type="term" value="F:alpha-L-arabinofuranosidase activity"/>
    <property type="evidence" value="ECO:0007669"/>
    <property type="project" value="TreeGrafter"/>
</dbReference>
<dbReference type="Proteomes" id="UP000015105">
    <property type="component" value="Chromosome 6D"/>
</dbReference>